<dbReference type="EC" id="2.1.1.176" evidence="3"/>
<gene>
    <name evidence="15" type="ORF">CF386_03135</name>
</gene>
<comment type="function">
    <text evidence="1">Specifically methylates the cytosine at position 967 (m5C967) of 16S rRNA.</text>
</comment>
<dbReference type="GO" id="GO:0003723">
    <property type="term" value="F:RNA binding"/>
    <property type="evidence" value="ECO:0007669"/>
    <property type="project" value="UniProtKB-UniRule"/>
</dbReference>
<dbReference type="PRINTS" id="PR02008">
    <property type="entry name" value="RCMTFAMILY"/>
</dbReference>
<keyword evidence="16" id="KW-1185">Reference proteome</keyword>
<dbReference type="Gene3D" id="3.40.50.150">
    <property type="entry name" value="Vaccinia Virus protein VP39"/>
    <property type="match status" value="1"/>
</dbReference>
<evidence type="ECO:0000313" key="15">
    <source>
        <dbReference type="EMBL" id="ASK78100.1"/>
    </source>
</evidence>
<feature type="domain" description="SAM-dependent MTase RsmB/NOP-type" evidence="14">
    <location>
        <begin position="157"/>
        <end position="419"/>
    </location>
</feature>
<evidence type="ECO:0000313" key="16">
    <source>
        <dbReference type="Proteomes" id="UP000242175"/>
    </source>
</evidence>
<dbReference type="InterPro" id="IPR035926">
    <property type="entry name" value="NusB-like_sf"/>
</dbReference>
<dbReference type="SUPFAM" id="SSF53335">
    <property type="entry name" value="S-adenosyl-L-methionine-dependent methyltransferases"/>
    <property type="match status" value="1"/>
</dbReference>
<comment type="similarity">
    <text evidence="13">Belongs to the class I-like SAM-binding methyltransferase superfamily. RsmB/NOP family.</text>
</comment>
<evidence type="ECO:0000256" key="9">
    <source>
        <dbReference type="ARBA" id="ARBA00022884"/>
    </source>
</evidence>
<dbReference type="Gene3D" id="3.30.70.1170">
    <property type="entry name" value="Sun protein, domain 3"/>
    <property type="match status" value="1"/>
</dbReference>
<evidence type="ECO:0000256" key="11">
    <source>
        <dbReference type="ARBA" id="ARBA00031088"/>
    </source>
</evidence>
<dbReference type="InterPro" id="IPR001678">
    <property type="entry name" value="MeTrfase_RsmB-F_NOP2_dom"/>
</dbReference>
<dbReference type="PANTHER" id="PTHR22807:SF61">
    <property type="entry name" value="NOL1_NOP2_SUN FAMILY PROTEIN _ ANTITERMINATION NUSB DOMAIN-CONTAINING PROTEIN"/>
    <property type="match status" value="1"/>
</dbReference>
<dbReference type="GO" id="GO:0009383">
    <property type="term" value="F:rRNA (cytosine-C5-)-methyltransferase activity"/>
    <property type="evidence" value="ECO:0007669"/>
    <property type="project" value="TreeGrafter"/>
</dbReference>
<evidence type="ECO:0000259" key="14">
    <source>
        <dbReference type="PROSITE" id="PS51686"/>
    </source>
</evidence>
<evidence type="ECO:0000256" key="5">
    <source>
        <dbReference type="ARBA" id="ARBA00022552"/>
    </source>
</evidence>
<evidence type="ECO:0000256" key="8">
    <source>
        <dbReference type="ARBA" id="ARBA00022691"/>
    </source>
</evidence>
<dbReference type="GO" id="GO:0005829">
    <property type="term" value="C:cytosol"/>
    <property type="evidence" value="ECO:0007669"/>
    <property type="project" value="TreeGrafter"/>
</dbReference>
<evidence type="ECO:0000256" key="4">
    <source>
        <dbReference type="ARBA" id="ARBA00022490"/>
    </source>
</evidence>
<dbReference type="GO" id="GO:0070475">
    <property type="term" value="P:rRNA base methylation"/>
    <property type="evidence" value="ECO:0007669"/>
    <property type="project" value="TreeGrafter"/>
</dbReference>
<evidence type="ECO:0000256" key="7">
    <source>
        <dbReference type="ARBA" id="ARBA00022679"/>
    </source>
</evidence>
<comment type="catalytic activity">
    <reaction evidence="12">
        <text>cytidine(967) in 16S rRNA + S-adenosyl-L-methionine = 5-methylcytidine(967) in 16S rRNA + S-adenosyl-L-homocysteine + H(+)</text>
        <dbReference type="Rhea" id="RHEA:42748"/>
        <dbReference type="Rhea" id="RHEA-COMP:10219"/>
        <dbReference type="Rhea" id="RHEA-COMP:10220"/>
        <dbReference type="ChEBI" id="CHEBI:15378"/>
        <dbReference type="ChEBI" id="CHEBI:57856"/>
        <dbReference type="ChEBI" id="CHEBI:59789"/>
        <dbReference type="ChEBI" id="CHEBI:74483"/>
        <dbReference type="ChEBI" id="CHEBI:82748"/>
        <dbReference type="EC" id="2.1.1.176"/>
    </reaction>
</comment>
<dbReference type="Pfam" id="PF01189">
    <property type="entry name" value="Methyltr_RsmB-F"/>
    <property type="match status" value="1"/>
</dbReference>
<dbReference type="OrthoDB" id="9810297at2"/>
<keyword evidence="7 13" id="KW-0808">Transferase</keyword>
<dbReference type="NCBIfam" id="TIGR00563">
    <property type="entry name" value="rsmB"/>
    <property type="match status" value="1"/>
</dbReference>
<evidence type="ECO:0000256" key="1">
    <source>
        <dbReference type="ARBA" id="ARBA00002724"/>
    </source>
</evidence>
<dbReference type="PANTHER" id="PTHR22807">
    <property type="entry name" value="NOP2 YEAST -RELATED NOL1/NOP2/FMU SUN DOMAIN-CONTAINING"/>
    <property type="match status" value="1"/>
</dbReference>
<evidence type="ECO:0000256" key="12">
    <source>
        <dbReference type="ARBA" id="ARBA00047283"/>
    </source>
</evidence>
<dbReference type="RefSeq" id="WP_089073009.1">
    <property type="nucleotide sequence ID" value="NZ_CBCSAM010000012.1"/>
</dbReference>
<feature type="binding site" evidence="13">
    <location>
        <position position="296"/>
    </location>
    <ligand>
        <name>S-adenosyl-L-methionine</name>
        <dbReference type="ChEBI" id="CHEBI:59789"/>
    </ligand>
</feature>
<proteinExistence type="inferred from homology"/>
<name>A0A220VCS3_9GAMM</name>
<organism evidence="15 16">
    <name type="scientific">Paraphotobacterium marinum</name>
    <dbReference type="NCBI Taxonomy" id="1755811"/>
    <lineage>
        <taxon>Bacteria</taxon>
        <taxon>Pseudomonadati</taxon>
        <taxon>Pseudomonadota</taxon>
        <taxon>Gammaproteobacteria</taxon>
        <taxon>Vibrionales</taxon>
        <taxon>Vibrionaceae</taxon>
        <taxon>Paraphotobacterium</taxon>
    </lineage>
</organism>
<dbReference type="Pfam" id="PF22458">
    <property type="entry name" value="RsmF-B_ferredox"/>
    <property type="match status" value="1"/>
</dbReference>
<evidence type="ECO:0000256" key="10">
    <source>
        <dbReference type="ARBA" id="ARBA00030399"/>
    </source>
</evidence>
<dbReference type="PROSITE" id="PS51686">
    <property type="entry name" value="SAM_MT_RSMB_NOP"/>
    <property type="match status" value="1"/>
</dbReference>
<keyword evidence="8 13" id="KW-0949">S-adenosyl-L-methionine</keyword>
<evidence type="ECO:0000256" key="13">
    <source>
        <dbReference type="PROSITE-ProRule" id="PRU01023"/>
    </source>
</evidence>
<dbReference type="AlphaFoldDB" id="A0A220VCS3"/>
<dbReference type="InterPro" id="IPR023267">
    <property type="entry name" value="RCMT"/>
</dbReference>
<dbReference type="Gene3D" id="1.10.940.10">
    <property type="entry name" value="NusB-like"/>
    <property type="match status" value="1"/>
</dbReference>
<protein>
    <recommendedName>
        <fullName evidence="3">16S rRNA (cytosine(967)-C(5))-methyltransferase</fullName>
        <ecNumber evidence="3">2.1.1.176</ecNumber>
    </recommendedName>
    <alternativeName>
        <fullName evidence="10">16S rRNA m5C967 methyltransferase</fullName>
    </alternativeName>
    <alternativeName>
        <fullName evidence="11">rRNA (cytosine-C(5)-)-methyltransferase RsmB</fullName>
    </alternativeName>
</protein>
<keyword evidence="4" id="KW-0963">Cytoplasm</keyword>
<dbReference type="InterPro" id="IPR006027">
    <property type="entry name" value="NusB_RsmB_TIM44"/>
</dbReference>
<dbReference type="FunFam" id="3.40.50.150:FF:000022">
    <property type="entry name" value="Ribosomal RNA small subunit methyltransferase B"/>
    <property type="match status" value="1"/>
</dbReference>
<sequence length="419" mass="47384">MNTRAVASQVIFDVMEHKKSLTNVLNIHAQKVAPSDLGLLKEISYGLIRTFSFYNDVADKLISKKPKGKSKIIFYVILVGLYQLNETRIPNHAAISETVNAAKSLKFASLKNFVNAILRRFSREKEQILSSMQTKYYNHPAWLTEAIKKDYINWEEIIDNNNNKPPFWIRINTGKIEVDSYLDLLDTKKIQYLRHPSIKTAILIQNAVKVSELPLFNDGFCSVQDAAAQLAANLLNLKSNDRVLDCCAAPGGKSAHILESVSNINLTCVDNDSKRIIKIKENFSRIGVDANIICADVANLDNDELINSKFNKILADVPCSAIGVIRRHPDIKWLRKKEDIPNLVHTQMKILNNVWSLLEDNGLLIYSTCSILKDENEDQVSKFVAKNKNAKLIQTIQILPGEEQMDGFFYAVIKKEPIK</sequence>
<feature type="binding site" evidence="13">
    <location>
        <begin position="247"/>
        <end position="253"/>
    </location>
    <ligand>
        <name>S-adenosyl-L-methionine</name>
        <dbReference type="ChEBI" id="CHEBI:59789"/>
    </ligand>
</feature>
<evidence type="ECO:0000256" key="3">
    <source>
        <dbReference type="ARBA" id="ARBA00012140"/>
    </source>
</evidence>
<dbReference type="GO" id="GO:0006355">
    <property type="term" value="P:regulation of DNA-templated transcription"/>
    <property type="evidence" value="ECO:0007669"/>
    <property type="project" value="InterPro"/>
</dbReference>
<dbReference type="NCBIfam" id="NF008149">
    <property type="entry name" value="PRK10901.1"/>
    <property type="match status" value="1"/>
</dbReference>
<dbReference type="EMBL" id="CP022355">
    <property type="protein sequence ID" value="ASK78100.1"/>
    <property type="molecule type" value="Genomic_DNA"/>
</dbReference>
<feature type="binding site" evidence="13">
    <location>
        <position position="270"/>
    </location>
    <ligand>
        <name>S-adenosyl-L-methionine</name>
        <dbReference type="ChEBI" id="CHEBI:59789"/>
    </ligand>
</feature>
<evidence type="ECO:0000256" key="6">
    <source>
        <dbReference type="ARBA" id="ARBA00022603"/>
    </source>
</evidence>
<dbReference type="Pfam" id="PF01029">
    <property type="entry name" value="NusB"/>
    <property type="match status" value="1"/>
</dbReference>
<keyword evidence="6 13" id="KW-0489">Methyltransferase</keyword>
<dbReference type="SUPFAM" id="SSF48013">
    <property type="entry name" value="NusB-like"/>
    <property type="match status" value="1"/>
</dbReference>
<dbReference type="InterPro" id="IPR049560">
    <property type="entry name" value="MeTrfase_RsmB-F_NOP2_cat"/>
</dbReference>
<keyword evidence="5" id="KW-0698">rRNA processing</keyword>
<accession>A0A220VCS3</accession>
<reference evidence="15 16" key="1">
    <citation type="journal article" date="2016" name="Int. J. Syst. Evol. Microbiol.">
        <title>Paraphotobacterium marinum gen. nov., sp. nov., a member of the family Vibrionaceae, isolated from surface seawater.</title>
        <authorList>
            <person name="Huang Z."/>
            <person name="Dong C."/>
            <person name="Shao Z."/>
        </authorList>
    </citation>
    <scope>NUCLEOTIDE SEQUENCE [LARGE SCALE GENOMIC DNA]</scope>
    <source>
        <strain evidence="15 16">NSCS20N07D</strain>
    </source>
</reference>
<keyword evidence="9 13" id="KW-0694">RNA-binding</keyword>
<feature type="active site" description="Nucleophile" evidence="13">
    <location>
        <position position="369"/>
    </location>
</feature>
<dbReference type="KEGG" id="pmai:CF386_03135"/>
<dbReference type="InterPro" id="IPR004573">
    <property type="entry name" value="rRNA_ssu_MeTfrase_B"/>
</dbReference>
<feature type="binding site" evidence="13">
    <location>
        <position position="316"/>
    </location>
    <ligand>
        <name>S-adenosyl-L-methionine</name>
        <dbReference type="ChEBI" id="CHEBI:59789"/>
    </ligand>
</feature>
<comment type="subcellular location">
    <subcellularLocation>
        <location evidence="2">Cytoplasm</location>
    </subcellularLocation>
</comment>
<evidence type="ECO:0000256" key="2">
    <source>
        <dbReference type="ARBA" id="ARBA00004496"/>
    </source>
</evidence>
<dbReference type="InterPro" id="IPR029063">
    <property type="entry name" value="SAM-dependent_MTases_sf"/>
</dbReference>
<dbReference type="CDD" id="cd02440">
    <property type="entry name" value="AdoMet_MTases"/>
    <property type="match status" value="1"/>
</dbReference>
<dbReference type="Proteomes" id="UP000242175">
    <property type="component" value="Chromosome large"/>
</dbReference>
<dbReference type="InterPro" id="IPR054728">
    <property type="entry name" value="RsmB-like_ferredoxin"/>
</dbReference>